<sequence>MSFQQTVQEKVLPVANKIASNKFLKAVSDGFMSLMPVIIIGAIFSLFNTLSIAPYQKFITSIGLKPLLAIPNAITNDILAIYAVFFIAYNLAKHYDKDQASAGLIALITFFAITPINNTSSIIGGFLKTNKLELAKGVTVPAANVIPYDWIGAKGLFVAIIVALVSTVLYSKLLDRGLAIKMPDGVPPTISKSFAALMPGFVIIILFMLADRAVTLLPLKGITGIHSMVYTLVQAPMEAFLGNNVGSYLFAIFIAQLLWLFGIHGVTAVILPIFYPLWTSLTTANLTAANAGVSAFALPNIINRSFFNVYGVAGGSGLTLGLCIYMMLRARSKQYKTLGKLAFLSNICGINEPLVFGTPMVLNPYMAIPWIVAPMASGLLAYILTAMNILPRLTTIIPLGTPIVMSGFMASGTASWRVALFQIVMVAISAVIYIPFFRAIDKKAQADEIAAEKAN</sequence>
<dbReference type="InterPro" id="IPR051088">
    <property type="entry name" value="PTS_Sugar-EIIC/EIIB"/>
</dbReference>
<evidence type="ECO:0000256" key="1">
    <source>
        <dbReference type="ARBA" id="ARBA00004651"/>
    </source>
</evidence>
<dbReference type="InterPro" id="IPR003352">
    <property type="entry name" value="PTS_EIIC"/>
</dbReference>
<gene>
    <name evidence="11" type="primary">ywbA</name>
    <name evidence="11" type="ORF">bsdE14_16780</name>
</gene>
<keyword evidence="12" id="KW-1185">Reference proteome</keyword>
<dbReference type="EMBL" id="BRXR01000001">
    <property type="protein sequence ID" value="GLC30268.1"/>
    <property type="molecule type" value="Genomic_DNA"/>
</dbReference>
<reference evidence="11 12" key="1">
    <citation type="journal article" date="2024" name="Int. J. Syst. Evol. Microbiol.">
        <title>Clostridium omnivorum sp. nov., isolated from anoxic soil under the treatment of reductive soil disinfestation.</title>
        <authorList>
            <person name="Ueki A."/>
            <person name="Tonouchi A."/>
            <person name="Kaku N."/>
            <person name="Honma S."/>
            <person name="Ueki K."/>
        </authorList>
    </citation>
    <scope>NUCLEOTIDE SEQUENCE [LARGE SCALE GENOMIC DNA]</scope>
    <source>
        <strain evidence="11 12">E14</strain>
    </source>
</reference>
<proteinExistence type="predicted"/>
<dbReference type="PANTHER" id="PTHR33989:SF4">
    <property type="entry name" value="PTS SYSTEM N,N'-DIACETYLCHITOBIOSE-SPECIFIC EIIC COMPONENT"/>
    <property type="match status" value="1"/>
</dbReference>
<comment type="caution">
    <text evidence="11">The sequence shown here is derived from an EMBL/GenBank/DDBJ whole genome shotgun (WGS) entry which is preliminary data.</text>
</comment>
<feature type="transmembrane region" description="Helical" evidence="9">
    <location>
        <begin position="190"/>
        <end position="210"/>
    </location>
</feature>
<evidence type="ECO:0000256" key="7">
    <source>
        <dbReference type="ARBA" id="ARBA00023136"/>
    </source>
</evidence>
<dbReference type="RefSeq" id="WP_264849532.1">
    <property type="nucleotide sequence ID" value="NZ_BRXR01000001.1"/>
</dbReference>
<evidence type="ECO:0000256" key="8">
    <source>
        <dbReference type="PIRNR" id="PIRNR006351"/>
    </source>
</evidence>
<evidence type="ECO:0000313" key="12">
    <source>
        <dbReference type="Proteomes" id="UP001208567"/>
    </source>
</evidence>
<comment type="subcellular location">
    <subcellularLocation>
        <location evidence="1">Cell membrane</location>
        <topology evidence="1">Multi-pass membrane protein</topology>
    </subcellularLocation>
</comment>
<accession>A0ABQ5N4Y5</accession>
<dbReference type="Proteomes" id="UP001208567">
    <property type="component" value="Unassembled WGS sequence"/>
</dbReference>
<evidence type="ECO:0000256" key="4">
    <source>
        <dbReference type="ARBA" id="ARBA00022597"/>
    </source>
</evidence>
<dbReference type="InterPro" id="IPR004501">
    <property type="entry name" value="PTS_EIIC_3"/>
</dbReference>
<keyword evidence="6 9" id="KW-1133">Transmembrane helix</keyword>
<evidence type="ECO:0000256" key="3">
    <source>
        <dbReference type="ARBA" id="ARBA00022475"/>
    </source>
</evidence>
<evidence type="ECO:0000256" key="5">
    <source>
        <dbReference type="ARBA" id="ARBA00022692"/>
    </source>
</evidence>
<organism evidence="11 12">
    <name type="scientific">Clostridium omnivorum</name>
    <dbReference type="NCBI Taxonomy" id="1604902"/>
    <lineage>
        <taxon>Bacteria</taxon>
        <taxon>Bacillati</taxon>
        <taxon>Bacillota</taxon>
        <taxon>Clostridia</taxon>
        <taxon>Eubacteriales</taxon>
        <taxon>Clostridiaceae</taxon>
        <taxon>Clostridium</taxon>
    </lineage>
</organism>
<name>A0ABQ5N4Y5_9CLOT</name>
<evidence type="ECO:0000256" key="6">
    <source>
        <dbReference type="ARBA" id="ARBA00022989"/>
    </source>
</evidence>
<feature type="domain" description="PTS EIIC type-3" evidence="10">
    <location>
        <begin position="7"/>
        <end position="436"/>
    </location>
</feature>
<protein>
    <recommendedName>
        <fullName evidence="8">Permease IIC component</fullName>
    </recommendedName>
</protein>
<dbReference type="PANTHER" id="PTHR33989">
    <property type="match status" value="1"/>
</dbReference>
<evidence type="ECO:0000259" key="10">
    <source>
        <dbReference type="PROSITE" id="PS51105"/>
    </source>
</evidence>
<evidence type="ECO:0000256" key="2">
    <source>
        <dbReference type="ARBA" id="ARBA00022448"/>
    </source>
</evidence>
<feature type="transmembrane region" description="Helical" evidence="9">
    <location>
        <begin position="416"/>
        <end position="436"/>
    </location>
</feature>
<dbReference type="Pfam" id="PF02378">
    <property type="entry name" value="PTS_EIIC"/>
    <property type="match status" value="1"/>
</dbReference>
<dbReference type="InterPro" id="IPR004796">
    <property type="entry name" value="PTS_IIC_cello"/>
</dbReference>
<keyword evidence="2 8" id="KW-0813">Transport</keyword>
<feature type="transmembrane region" description="Helical" evidence="9">
    <location>
        <begin position="73"/>
        <end position="92"/>
    </location>
</feature>
<evidence type="ECO:0000256" key="9">
    <source>
        <dbReference type="SAM" id="Phobius"/>
    </source>
</evidence>
<keyword evidence="3 8" id="KW-1003">Cell membrane</keyword>
<keyword evidence="5 9" id="KW-0812">Transmembrane</keyword>
<feature type="transmembrane region" description="Helical" evidence="9">
    <location>
        <begin position="31"/>
        <end position="53"/>
    </location>
</feature>
<keyword evidence="7 8" id="KW-0472">Membrane</keyword>
<evidence type="ECO:0000313" key="11">
    <source>
        <dbReference type="EMBL" id="GLC30268.1"/>
    </source>
</evidence>
<dbReference type="PIRSF" id="PIRSF006351">
    <property type="entry name" value="PTS_EIIC-Cellobiose"/>
    <property type="match status" value="1"/>
</dbReference>
<feature type="transmembrane region" description="Helical" evidence="9">
    <location>
        <begin position="245"/>
        <end position="275"/>
    </location>
</feature>
<feature type="transmembrane region" description="Helical" evidence="9">
    <location>
        <begin position="216"/>
        <end position="233"/>
    </location>
</feature>
<feature type="transmembrane region" description="Helical" evidence="9">
    <location>
        <begin position="367"/>
        <end position="386"/>
    </location>
</feature>
<dbReference type="PROSITE" id="PS51105">
    <property type="entry name" value="PTS_EIIC_TYPE_3"/>
    <property type="match status" value="1"/>
</dbReference>
<feature type="transmembrane region" description="Helical" evidence="9">
    <location>
        <begin position="307"/>
        <end position="328"/>
    </location>
</feature>
<feature type="transmembrane region" description="Helical" evidence="9">
    <location>
        <begin position="393"/>
        <end position="410"/>
    </location>
</feature>
<feature type="transmembrane region" description="Helical" evidence="9">
    <location>
        <begin position="147"/>
        <end position="170"/>
    </location>
</feature>
<dbReference type="NCBIfam" id="TIGR00410">
    <property type="entry name" value="lacE"/>
    <property type="match status" value="1"/>
</dbReference>
<comment type="function">
    <text evidence="8">The phosphoenolpyruvate-dependent sugar phosphotransferase system (PTS), a major carbohydrate active -transport system, catalyzes the phosphorylation of incoming sugar substrates concomitant with their translocation across the cell membrane.</text>
</comment>
<feature type="transmembrane region" description="Helical" evidence="9">
    <location>
        <begin position="104"/>
        <end position="127"/>
    </location>
</feature>
<keyword evidence="4 8" id="KW-0762">Sugar transport</keyword>